<sequence>MDLPRSRQRAEFATSRPSSWSTFTSHLRETDRRKEERGRKEEGSVRGGVFALVIKIPPRSLSPSKSDTESDQTLQTFPGLGGQMLQRLRLKGYADAS</sequence>
<evidence type="ECO:0000313" key="3">
    <source>
        <dbReference type="Proteomes" id="UP000324222"/>
    </source>
</evidence>
<dbReference type="Proteomes" id="UP000324222">
    <property type="component" value="Unassembled WGS sequence"/>
</dbReference>
<dbReference type="EMBL" id="VSRR010008977">
    <property type="protein sequence ID" value="MPC49601.1"/>
    <property type="molecule type" value="Genomic_DNA"/>
</dbReference>
<protein>
    <submittedName>
        <fullName evidence="2">Uncharacterized protein</fullName>
    </submittedName>
</protein>
<proteinExistence type="predicted"/>
<name>A0A5B7FQ83_PORTR</name>
<dbReference type="AlphaFoldDB" id="A0A5B7FQ83"/>
<feature type="compositionally biased region" description="Basic and acidic residues" evidence="1">
    <location>
        <begin position="26"/>
        <end position="44"/>
    </location>
</feature>
<organism evidence="2 3">
    <name type="scientific">Portunus trituberculatus</name>
    <name type="common">Swimming crab</name>
    <name type="synonym">Neptunus trituberculatus</name>
    <dbReference type="NCBI Taxonomy" id="210409"/>
    <lineage>
        <taxon>Eukaryota</taxon>
        <taxon>Metazoa</taxon>
        <taxon>Ecdysozoa</taxon>
        <taxon>Arthropoda</taxon>
        <taxon>Crustacea</taxon>
        <taxon>Multicrustacea</taxon>
        <taxon>Malacostraca</taxon>
        <taxon>Eumalacostraca</taxon>
        <taxon>Eucarida</taxon>
        <taxon>Decapoda</taxon>
        <taxon>Pleocyemata</taxon>
        <taxon>Brachyura</taxon>
        <taxon>Eubrachyura</taxon>
        <taxon>Portunoidea</taxon>
        <taxon>Portunidae</taxon>
        <taxon>Portuninae</taxon>
        <taxon>Portunus</taxon>
    </lineage>
</organism>
<evidence type="ECO:0000256" key="1">
    <source>
        <dbReference type="SAM" id="MobiDB-lite"/>
    </source>
</evidence>
<reference evidence="2 3" key="1">
    <citation type="submission" date="2019-05" db="EMBL/GenBank/DDBJ databases">
        <title>Another draft genome of Portunus trituberculatus and its Hox gene families provides insights of decapod evolution.</title>
        <authorList>
            <person name="Jeong J.-H."/>
            <person name="Song I."/>
            <person name="Kim S."/>
            <person name="Choi T."/>
            <person name="Kim D."/>
            <person name="Ryu S."/>
            <person name="Kim W."/>
        </authorList>
    </citation>
    <scope>NUCLEOTIDE SEQUENCE [LARGE SCALE GENOMIC DNA]</scope>
    <source>
        <tissue evidence="2">Muscle</tissue>
    </source>
</reference>
<gene>
    <name evidence="2" type="ORF">E2C01_043409</name>
</gene>
<feature type="region of interest" description="Disordered" evidence="1">
    <location>
        <begin position="1"/>
        <end position="44"/>
    </location>
</feature>
<evidence type="ECO:0000313" key="2">
    <source>
        <dbReference type="EMBL" id="MPC49601.1"/>
    </source>
</evidence>
<comment type="caution">
    <text evidence="2">The sequence shown here is derived from an EMBL/GenBank/DDBJ whole genome shotgun (WGS) entry which is preliminary data.</text>
</comment>
<feature type="compositionally biased region" description="Polar residues" evidence="1">
    <location>
        <begin position="15"/>
        <end position="25"/>
    </location>
</feature>
<keyword evidence="3" id="KW-1185">Reference proteome</keyword>
<feature type="region of interest" description="Disordered" evidence="1">
    <location>
        <begin position="58"/>
        <end position="80"/>
    </location>
</feature>
<feature type="compositionally biased region" description="Basic and acidic residues" evidence="1">
    <location>
        <begin position="1"/>
        <end position="10"/>
    </location>
</feature>
<feature type="compositionally biased region" description="Polar residues" evidence="1">
    <location>
        <begin position="61"/>
        <end position="76"/>
    </location>
</feature>
<accession>A0A5B7FQ83</accession>